<dbReference type="GO" id="GO:0046872">
    <property type="term" value="F:metal ion binding"/>
    <property type="evidence" value="ECO:0007669"/>
    <property type="project" value="UniProtKB-KW"/>
</dbReference>
<protein>
    <recommendedName>
        <fullName evidence="8 18">3-dehydroquinate synthase</fullName>
        <shortName evidence="18">DHQS</shortName>
        <ecNumber evidence="7 18">4.2.3.4</ecNumber>
    </recommendedName>
</protein>
<keyword evidence="13 18" id="KW-0862">Zinc</keyword>
<evidence type="ECO:0000256" key="2">
    <source>
        <dbReference type="ARBA" id="ARBA00001911"/>
    </source>
</evidence>
<gene>
    <name evidence="18 21" type="primary">aroB</name>
    <name evidence="21" type="ORF">GCM10010978_02180</name>
</gene>
<reference evidence="21" key="2">
    <citation type="submission" date="2020-09" db="EMBL/GenBank/DDBJ databases">
        <authorList>
            <person name="Sun Q."/>
            <person name="Zhou Y."/>
        </authorList>
    </citation>
    <scope>NUCLEOTIDE SEQUENCE</scope>
    <source>
        <strain evidence="21">CGMCC 1.12360</strain>
    </source>
</reference>
<name>A0A8J2ZQE1_9BACI</name>
<dbReference type="Proteomes" id="UP000602050">
    <property type="component" value="Unassembled WGS sequence"/>
</dbReference>
<dbReference type="NCBIfam" id="TIGR01357">
    <property type="entry name" value="aroB"/>
    <property type="match status" value="1"/>
</dbReference>
<keyword evidence="16 18" id="KW-0456">Lyase</keyword>
<dbReference type="EMBL" id="BMEV01000003">
    <property type="protein sequence ID" value="GGH68810.1"/>
    <property type="molecule type" value="Genomic_DNA"/>
</dbReference>
<dbReference type="FunFam" id="3.40.50.1970:FF:000007">
    <property type="entry name" value="Pentafunctional AROM polypeptide"/>
    <property type="match status" value="1"/>
</dbReference>
<sequence>MKEIVVPSSSHTYSVWIGEGLLKNVSKYLQKEYSSIFVITDDVVEKLYLQTLLESLPKVHKAVAVVAAGEQSKNITTYYRLQTEAIEAGLDRNSLIIALGGGVVGDIAGFVAATYMRGIDYIQVPTTVLAHDSSVGGKVAINHEQGKNLIGSFYPPAAVLYDVDTLATLPPQEIRSGYAEIVKEALISDKEAFERLLQVNLHDLTKEELQEHLSFGIEVKTAIVTADEKEKGERKFLNLGHTLGHAIETELQYQLLKHGEAVAVGLLFSLFVSEDLFQADVSFSKLYGWLSDNGYPLPAEMLDPEILLKRMKTDKKAQAGKVQMVLLKDIGQPTTAVLDDEQIVHYIKRFRERLVRG</sequence>
<keyword evidence="10 18" id="KW-0028">Amino-acid biosynthesis</keyword>
<evidence type="ECO:0000313" key="21">
    <source>
        <dbReference type="EMBL" id="GGH68810.1"/>
    </source>
</evidence>
<dbReference type="InterPro" id="IPR016037">
    <property type="entry name" value="DHQ_synth_AroB"/>
</dbReference>
<dbReference type="GO" id="GO:0003856">
    <property type="term" value="F:3-dehydroquinate synthase activity"/>
    <property type="evidence" value="ECO:0007669"/>
    <property type="project" value="UniProtKB-UniRule"/>
</dbReference>
<dbReference type="UniPathway" id="UPA00053">
    <property type="reaction ID" value="UER00085"/>
</dbReference>
<keyword evidence="9 18" id="KW-0963">Cytoplasm</keyword>
<dbReference type="RefSeq" id="WP_188390519.1">
    <property type="nucleotide sequence ID" value="NZ_BMEV01000003.1"/>
</dbReference>
<evidence type="ECO:0000256" key="4">
    <source>
        <dbReference type="ARBA" id="ARBA00004496"/>
    </source>
</evidence>
<evidence type="ECO:0000256" key="8">
    <source>
        <dbReference type="ARBA" id="ARBA00017684"/>
    </source>
</evidence>
<comment type="catalytic activity">
    <reaction evidence="1 18">
        <text>7-phospho-2-dehydro-3-deoxy-D-arabino-heptonate = 3-dehydroquinate + phosphate</text>
        <dbReference type="Rhea" id="RHEA:21968"/>
        <dbReference type="ChEBI" id="CHEBI:32364"/>
        <dbReference type="ChEBI" id="CHEBI:43474"/>
        <dbReference type="ChEBI" id="CHEBI:58394"/>
        <dbReference type="EC" id="4.2.3.4"/>
    </reaction>
</comment>
<evidence type="ECO:0000313" key="22">
    <source>
        <dbReference type="Proteomes" id="UP000602050"/>
    </source>
</evidence>
<comment type="similarity">
    <text evidence="6 18">Belongs to the sugar phosphate cyclases superfamily. Dehydroquinate synthase family.</text>
</comment>
<keyword evidence="11 18" id="KW-0479">Metal-binding</keyword>
<keyword evidence="14 18" id="KW-0520">NAD</keyword>
<dbReference type="GO" id="GO:0008652">
    <property type="term" value="P:amino acid biosynthetic process"/>
    <property type="evidence" value="ECO:0007669"/>
    <property type="project" value="UniProtKB-KW"/>
</dbReference>
<feature type="domain" description="3-dehydroquinate synthase C-terminal" evidence="20">
    <location>
        <begin position="177"/>
        <end position="317"/>
    </location>
</feature>
<reference evidence="21" key="1">
    <citation type="journal article" date="2014" name="Int. J. Syst. Evol. Microbiol.">
        <title>Complete genome sequence of Corynebacterium casei LMG S-19264T (=DSM 44701T), isolated from a smear-ripened cheese.</title>
        <authorList>
            <consortium name="US DOE Joint Genome Institute (JGI-PGF)"/>
            <person name="Walter F."/>
            <person name="Albersmeier A."/>
            <person name="Kalinowski J."/>
            <person name="Ruckert C."/>
        </authorList>
    </citation>
    <scope>NUCLEOTIDE SEQUENCE</scope>
    <source>
        <strain evidence="21">CGMCC 1.12360</strain>
    </source>
</reference>
<dbReference type="AlphaFoldDB" id="A0A8J2ZQE1"/>
<dbReference type="GO" id="GO:0005737">
    <property type="term" value="C:cytoplasm"/>
    <property type="evidence" value="ECO:0007669"/>
    <property type="project" value="UniProtKB-SubCell"/>
</dbReference>
<feature type="binding site" evidence="18">
    <location>
        <position position="180"/>
    </location>
    <ligand>
        <name>Zn(2+)</name>
        <dbReference type="ChEBI" id="CHEBI:29105"/>
    </ligand>
</feature>
<dbReference type="InterPro" id="IPR030960">
    <property type="entry name" value="DHQS/DOIS_N"/>
</dbReference>
<keyword evidence="12 18" id="KW-0547">Nucleotide-binding</keyword>
<dbReference type="PANTHER" id="PTHR43622:SF7">
    <property type="entry name" value="3-DEHYDROQUINATE SYNTHASE, CHLOROPLASTIC"/>
    <property type="match status" value="1"/>
</dbReference>
<keyword evidence="17 18" id="KW-0170">Cobalt</keyword>
<comment type="cofactor">
    <cofactor evidence="18">
        <name>Co(2+)</name>
        <dbReference type="ChEBI" id="CHEBI:48828"/>
    </cofactor>
    <cofactor evidence="18">
        <name>Zn(2+)</name>
        <dbReference type="ChEBI" id="CHEBI:29105"/>
    </cofactor>
    <text evidence="18">Binds 1 divalent metal cation per subunit. Can use either Co(2+) or Zn(2+).</text>
</comment>
<dbReference type="GO" id="GO:0009423">
    <property type="term" value="P:chorismate biosynthetic process"/>
    <property type="evidence" value="ECO:0007669"/>
    <property type="project" value="UniProtKB-UniRule"/>
</dbReference>
<feature type="binding site" evidence="18">
    <location>
        <position position="258"/>
    </location>
    <ligand>
        <name>Zn(2+)</name>
        <dbReference type="ChEBI" id="CHEBI:29105"/>
    </ligand>
</feature>
<feature type="binding site" evidence="18">
    <location>
        <position position="147"/>
    </location>
    <ligand>
        <name>NAD(+)</name>
        <dbReference type="ChEBI" id="CHEBI:57540"/>
    </ligand>
</feature>
<dbReference type="InterPro" id="IPR050071">
    <property type="entry name" value="Dehydroquinate_synthase"/>
</dbReference>
<dbReference type="EC" id="4.2.3.4" evidence="7 18"/>
<evidence type="ECO:0000256" key="15">
    <source>
        <dbReference type="ARBA" id="ARBA00023141"/>
    </source>
</evidence>
<dbReference type="Gene3D" id="3.40.50.1970">
    <property type="match status" value="1"/>
</dbReference>
<comment type="caution">
    <text evidence="18">Lacks conserved residue(s) required for the propagation of feature annotation.</text>
</comment>
<dbReference type="HAMAP" id="MF_00110">
    <property type="entry name" value="DHQ_synthase"/>
    <property type="match status" value="1"/>
</dbReference>
<comment type="cofactor">
    <cofactor evidence="3">
        <name>Zn(2+)</name>
        <dbReference type="ChEBI" id="CHEBI:29105"/>
    </cofactor>
</comment>
<dbReference type="GO" id="GO:0000166">
    <property type="term" value="F:nucleotide binding"/>
    <property type="evidence" value="ECO:0007669"/>
    <property type="project" value="UniProtKB-KW"/>
</dbReference>
<evidence type="ECO:0000256" key="10">
    <source>
        <dbReference type="ARBA" id="ARBA00022605"/>
    </source>
</evidence>
<accession>A0A8J2ZQE1</accession>
<dbReference type="InterPro" id="IPR030963">
    <property type="entry name" value="DHQ_synth_fam"/>
</dbReference>
<comment type="caution">
    <text evidence="21">The sequence shown here is derived from an EMBL/GenBank/DDBJ whole genome shotgun (WGS) entry which is preliminary data.</text>
</comment>
<feature type="domain" description="3-dehydroquinate synthase N-terminal" evidence="19">
    <location>
        <begin position="65"/>
        <end position="175"/>
    </location>
</feature>
<feature type="binding site" evidence="18">
    <location>
        <begin position="165"/>
        <end position="168"/>
    </location>
    <ligand>
        <name>NAD(+)</name>
        <dbReference type="ChEBI" id="CHEBI:57540"/>
    </ligand>
</feature>
<comment type="function">
    <text evidence="18">Catalyzes the conversion of 3-deoxy-D-arabino-heptulosonate 7-phosphate (DAHP) to dehydroquinate (DHQ).</text>
</comment>
<evidence type="ECO:0000256" key="11">
    <source>
        <dbReference type="ARBA" id="ARBA00022723"/>
    </source>
</evidence>
<evidence type="ECO:0000256" key="9">
    <source>
        <dbReference type="ARBA" id="ARBA00022490"/>
    </source>
</evidence>
<feature type="binding site" evidence="18">
    <location>
        <begin position="126"/>
        <end position="127"/>
    </location>
    <ligand>
        <name>NAD(+)</name>
        <dbReference type="ChEBI" id="CHEBI:57540"/>
    </ligand>
</feature>
<evidence type="ECO:0000256" key="6">
    <source>
        <dbReference type="ARBA" id="ARBA00005412"/>
    </source>
</evidence>
<dbReference type="SUPFAM" id="SSF56796">
    <property type="entry name" value="Dehydroquinate synthase-like"/>
    <property type="match status" value="1"/>
</dbReference>
<evidence type="ECO:0000259" key="20">
    <source>
        <dbReference type="Pfam" id="PF24621"/>
    </source>
</evidence>
<dbReference type="GO" id="GO:0009073">
    <property type="term" value="P:aromatic amino acid family biosynthetic process"/>
    <property type="evidence" value="ECO:0007669"/>
    <property type="project" value="UniProtKB-KW"/>
</dbReference>
<dbReference type="Pfam" id="PF01761">
    <property type="entry name" value="DHQ_synthase"/>
    <property type="match status" value="1"/>
</dbReference>
<evidence type="ECO:0000256" key="12">
    <source>
        <dbReference type="ARBA" id="ARBA00022741"/>
    </source>
</evidence>
<proteinExistence type="inferred from homology"/>
<dbReference type="InterPro" id="IPR056179">
    <property type="entry name" value="DHQS_C"/>
</dbReference>
<evidence type="ECO:0000256" key="7">
    <source>
        <dbReference type="ARBA" id="ARBA00013031"/>
    </source>
</evidence>
<feature type="binding site" evidence="18">
    <location>
        <position position="241"/>
    </location>
    <ligand>
        <name>Zn(2+)</name>
        <dbReference type="ChEBI" id="CHEBI:29105"/>
    </ligand>
</feature>
<comment type="cofactor">
    <cofactor evidence="2 18">
        <name>NAD(+)</name>
        <dbReference type="ChEBI" id="CHEBI:57540"/>
    </cofactor>
</comment>
<keyword evidence="22" id="KW-1185">Reference proteome</keyword>
<dbReference type="PIRSF" id="PIRSF001455">
    <property type="entry name" value="DHQ_synth"/>
    <property type="match status" value="1"/>
</dbReference>
<dbReference type="Gene3D" id="1.20.1090.10">
    <property type="entry name" value="Dehydroquinate synthase-like - alpha domain"/>
    <property type="match status" value="1"/>
</dbReference>
<evidence type="ECO:0000256" key="13">
    <source>
        <dbReference type="ARBA" id="ARBA00022833"/>
    </source>
</evidence>
<evidence type="ECO:0000256" key="1">
    <source>
        <dbReference type="ARBA" id="ARBA00001393"/>
    </source>
</evidence>
<keyword evidence="15 18" id="KW-0057">Aromatic amino acid biosynthesis</keyword>
<evidence type="ECO:0000259" key="19">
    <source>
        <dbReference type="Pfam" id="PF01761"/>
    </source>
</evidence>
<dbReference type="CDD" id="cd08195">
    <property type="entry name" value="DHQS"/>
    <property type="match status" value="1"/>
</dbReference>
<evidence type="ECO:0000256" key="16">
    <source>
        <dbReference type="ARBA" id="ARBA00023239"/>
    </source>
</evidence>
<feature type="binding site" evidence="18">
    <location>
        <position position="138"/>
    </location>
    <ligand>
        <name>NAD(+)</name>
        <dbReference type="ChEBI" id="CHEBI:57540"/>
    </ligand>
</feature>
<evidence type="ECO:0000256" key="5">
    <source>
        <dbReference type="ARBA" id="ARBA00004661"/>
    </source>
</evidence>
<comment type="subcellular location">
    <subcellularLocation>
        <location evidence="4 18">Cytoplasm</location>
    </subcellularLocation>
</comment>
<evidence type="ECO:0000256" key="18">
    <source>
        <dbReference type="HAMAP-Rule" id="MF_00110"/>
    </source>
</evidence>
<organism evidence="21 22">
    <name type="scientific">Compostibacillus humi</name>
    <dbReference type="NCBI Taxonomy" id="1245525"/>
    <lineage>
        <taxon>Bacteria</taxon>
        <taxon>Bacillati</taxon>
        <taxon>Bacillota</taxon>
        <taxon>Bacilli</taxon>
        <taxon>Bacillales</taxon>
        <taxon>Bacillaceae</taxon>
        <taxon>Compostibacillus</taxon>
    </lineage>
</organism>
<feature type="binding site" evidence="18">
    <location>
        <begin position="102"/>
        <end position="106"/>
    </location>
    <ligand>
        <name>NAD(+)</name>
        <dbReference type="ChEBI" id="CHEBI:57540"/>
    </ligand>
</feature>
<dbReference type="Pfam" id="PF24621">
    <property type="entry name" value="DHQS_C"/>
    <property type="match status" value="1"/>
</dbReference>
<evidence type="ECO:0000256" key="3">
    <source>
        <dbReference type="ARBA" id="ARBA00001947"/>
    </source>
</evidence>
<dbReference type="PANTHER" id="PTHR43622">
    <property type="entry name" value="3-DEHYDROQUINATE SYNTHASE"/>
    <property type="match status" value="1"/>
</dbReference>
<evidence type="ECO:0000256" key="14">
    <source>
        <dbReference type="ARBA" id="ARBA00023027"/>
    </source>
</evidence>
<comment type="pathway">
    <text evidence="5 18">Metabolic intermediate biosynthesis; chorismate biosynthesis; chorismate from D-erythrose 4-phosphate and phosphoenolpyruvate: step 2/7.</text>
</comment>
<evidence type="ECO:0000256" key="17">
    <source>
        <dbReference type="ARBA" id="ARBA00023285"/>
    </source>
</evidence>